<evidence type="ECO:0000313" key="2">
    <source>
        <dbReference type="Proteomes" id="UP000823674"/>
    </source>
</evidence>
<reference evidence="1 2" key="1">
    <citation type="submission" date="2021-03" db="EMBL/GenBank/DDBJ databases">
        <authorList>
            <person name="King G.J."/>
            <person name="Bancroft I."/>
            <person name="Baten A."/>
            <person name="Bloomfield J."/>
            <person name="Borpatragohain P."/>
            <person name="He Z."/>
            <person name="Irish N."/>
            <person name="Irwin J."/>
            <person name="Liu K."/>
            <person name="Mauleon R.P."/>
            <person name="Moore J."/>
            <person name="Morris R."/>
            <person name="Ostergaard L."/>
            <person name="Wang B."/>
            <person name="Wells R."/>
        </authorList>
    </citation>
    <scope>NUCLEOTIDE SEQUENCE [LARGE SCALE GENOMIC DNA]</scope>
    <source>
        <strain evidence="1">R-o-18</strain>
        <tissue evidence="1">Leaf</tissue>
    </source>
</reference>
<dbReference type="EMBL" id="JADBGQ010000009">
    <property type="protein sequence ID" value="KAG5380487.1"/>
    <property type="molecule type" value="Genomic_DNA"/>
</dbReference>
<protein>
    <submittedName>
        <fullName evidence="1">Uncharacterized protein</fullName>
    </submittedName>
</protein>
<gene>
    <name evidence="1" type="primary">A07p041630.1_BraROA</name>
    <name evidence="1" type="ORF">IGI04_028329</name>
</gene>
<comment type="caution">
    <text evidence="1">The sequence shown here is derived from an EMBL/GenBank/DDBJ whole genome shotgun (WGS) entry which is preliminary data.</text>
</comment>
<keyword evidence="2" id="KW-1185">Reference proteome</keyword>
<accession>A0ABQ7L2N1</accession>
<dbReference type="Proteomes" id="UP000823674">
    <property type="component" value="Chromosome A07"/>
</dbReference>
<proteinExistence type="predicted"/>
<name>A0ABQ7L2N1_BRACM</name>
<organism evidence="1 2">
    <name type="scientific">Brassica rapa subsp. trilocularis</name>
    <dbReference type="NCBI Taxonomy" id="1813537"/>
    <lineage>
        <taxon>Eukaryota</taxon>
        <taxon>Viridiplantae</taxon>
        <taxon>Streptophyta</taxon>
        <taxon>Embryophyta</taxon>
        <taxon>Tracheophyta</taxon>
        <taxon>Spermatophyta</taxon>
        <taxon>Magnoliopsida</taxon>
        <taxon>eudicotyledons</taxon>
        <taxon>Gunneridae</taxon>
        <taxon>Pentapetalae</taxon>
        <taxon>rosids</taxon>
        <taxon>malvids</taxon>
        <taxon>Brassicales</taxon>
        <taxon>Brassicaceae</taxon>
        <taxon>Brassiceae</taxon>
        <taxon>Brassica</taxon>
    </lineage>
</organism>
<evidence type="ECO:0000313" key="1">
    <source>
        <dbReference type="EMBL" id="KAG5380487.1"/>
    </source>
</evidence>
<sequence length="549" mass="60322">MCLIGTVVIEVSFTQFFGYGWIFDIGLRRVKVVTEMLGREKNFRHRVEIKEVRPNTLSGPNIEEPSAINYFDAGEASSRRRRDLCQDFCSASRSSTSSTRSTIFCSVSFLLCDSLGDKSQPRLSLAVRRRDLCFCFGVCVTRPVTLWGTPHRSAVPVNINHSDSLSHHVYYSGPRTVKYSMRVVATPQIPRSMSSRLDLPSASPTRSTAASAIPVTHVSSSRYSCSEDLHRMPLLRPSQSLPSSIVSGILKSCVVGIPPFTRLSALDSRCLLSLSAPRSATTLFILKVYRFGSLLWVSEKICWVSTACSGAHPSPPFDVPISSPPISTFGVSPRYSPSPVKRMVVSNPRVLSLWAWPFQSCGIRTVKVTMRLTSDVWVCVKSFKISDGFIRVFVMRLLLYLSFMKIISVDTPCLLTVSTSSSTEKSTLQPCLLSMKGDVFSVLLSRLCFSLLTGLLSCGAVCTGPEDAIENNLIVLVGEGCLSTSPCVTILQLSDFVGKAFLTHSSFVLNSLSPSSEDLSDLVLYISVLYAFLQRGCNIPSCIVQNKVE</sequence>